<dbReference type="EMBL" id="ABCS01000024">
    <property type="protein sequence ID" value="EDM78995.1"/>
    <property type="molecule type" value="Genomic_DNA"/>
</dbReference>
<evidence type="ECO:0000256" key="1">
    <source>
        <dbReference type="ARBA" id="ARBA00023015"/>
    </source>
</evidence>
<dbReference type="STRING" id="391625.PPSIR1_07123"/>
<dbReference type="PANTHER" id="PTHR47894">
    <property type="entry name" value="HTH-TYPE TRANSCRIPTIONAL REGULATOR GADX"/>
    <property type="match status" value="1"/>
</dbReference>
<keyword evidence="1" id="KW-0805">Transcription regulation</keyword>
<dbReference type="eggNOG" id="COG4977">
    <property type="taxonomic scope" value="Bacteria"/>
</dbReference>
<dbReference type="Pfam" id="PF12625">
    <property type="entry name" value="Arabinose_bd"/>
    <property type="match status" value="1"/>
</dbReference>
<evidence type="ECO:0000259" key="4">
    <source>
        <dbReference type="PROSITE" id="PS01124"/>
    </source>
</evidence>
<evidence type="ECO:0000313" key="6">
    <source>
        <dbReference type="Proteomes" id="UP000005801"/>
    </source>
</evidence>
<dbReference type="OrthoDB" id="9816010at2"/>
<gene>
    <name evidence="5" type="ORF">PPSIR1_07123</name>
</gene>
<dbReference type="InterPro" id="IPR018060">
    <property type="entry name" value="HTH_AraC"/>
</dbReference>
<keyword evidence="3" id="KW-0804">Transcription</keyword>
<dbReference type="Proteomes" id="UP000005801">
    <property type="component" value="Unassembled WGS sequence"/>
</dbReference>
<reference evidence="5 6" key="1">
    <citation type="submission" date="2007-06" db="EMBL/GenBank/DDBJ databases">
        <authorList>
            <person name="Shimkets L."/>
            <person name="Ferriera S."/>
            <person name="Johnson J."/>
            <person name="Kravitz S."/>
            <person name="Beeson K."/>
            <person name="Sutton G."/>
            <person name="Rogers Y.-H."/>
            <person name="Friedman R."/>
            <person name="Frazier M."/>
            <person name="Venter J.C."/>
        </authorList>
    </citation>
    <scope>NUCLEOTIDE SEQUENCE [LARGE SCALE GENOMIC DNA]</scope>
    <source>
        <strain evidence="5 6">SIR-1</strain>
    </source>
</reference>
<keyword evidence="2" id="KW-0238">DNA-binding</keyword>
<dbReference type="Pfam" id="PF12833">
    <property type="entry name" value="HTH_18"/>
    <property type="match status" value="1"/>
</dbReference>
<comment type="caution">
    <text evidence="5">The sequence shown here is derived from an EMBL/GenBank/DDBJ whole genome shotgun (WGS) entry which is preliminary data.</text>
</comment>
<evidence type="ECO:0000256" key="2">
    <source>
        <dbReference type="ARBA" id="ARBA00023125"/>
    </source>
</evidence>
<sequence length="348" mass="38158">MARSDAGDAGDERLEDGMSGHLVTATTVFAMTLGIPAAQLESATGLSMAELTDPDARLPNVTVAKIWPLMLAAQPERSLPLAMATAAPRDYMGPLAYGMQYVDSLREAIACMNTYRKVLSSELEFGEELRPGQTVCWFTHPNDALDEGASGLVGLALGFRFVTDLLAMPDAVAGVELYGRPLGPAADYEAFFGVPVRFETGRLAMVFRSDRMDARPPSCNPEIYAYIQKRLDLARERLRVADGLGGVREAMARLATRSEYGAEALAKELGMSLRALQRHVAAEGTTLRGLIDEMREANARELLTDRRLSVEEVAFLLGYSDERAFRRAFKRTSGSTPAQYRRSLRPRI</sequence>
<dbReference type="GO" id="GO:0003700">
    <property type="term" value="F:DNA-binding transcription factor activity"/>
    <property type="evidence" value="ECO:0007669"/>
    <property type="project" value="InterPro"/>
</dbReference>
<dbReference type="AlphaFoldDB" id="A6G583"/>
<organism evidence="5 6">
    <name type="scientific">Plesiocystis pacifica SIR-1</name>
    <dbReference type="NCBI Taxonomy" id="391625"/>
    <lineage>
        <taxon>Bacteria</taxon>
        <taxon>Pseudomonadati</taxon>
        <taxon>Myxococcota</taxon>
        <taxon>Polyangia</taxon>
        <taxon>Nannocystales</taxon>
        <taxon>Nannocystaceae</taxon>
        <taxon>Plesiocystis</taxon>
    </lineage>
</organism>
<protein>
    <submittedName>
        <fullName evidence="5">Putative transcriptional regulator, AraC family protein</fullName>
    </submittedName>
</protein>
<dbReference type="InterPro" id="IPR009057">
    <property type="entry name" value="Homeodomain-like_sf"/>
</dbReference>
<dbReference type="Gene3D" id="1.10.10.60">
    <property type="entry name" value="Homeodomain-like"/>
    <property type="match status" value="1"/>
</dbReference>
<dbReference type="PROSITE" id="PS01124">
    <property type="entry name" value="HTH_ARAC_FAMILY_2"/>
    <property type="match status" value="1"/>
</dbReference>
<dbReference type="RefSeq" id="WP_006971882.1">
    <property type="nucleotide sequence ID" value="NZ_ABCS01000024.1"/>
</dbReference>
<dbReference type="InterPro" id="IPR032687">
    <property type="entry name" value="AraC-type_N"/>
</dbReference>
<keyword evidence="6" id="KW-1185">Reference proteome</keyword>
<dbReference type="SUPFAM" id="SSF46689">
    <property type="entry name" value="Homeodomain-like"/>
    <property type="match status" value="1"/>
</dbReference>
<dbReference type="GO" id="GO:0005829">
    <property type="term" value="C:cytosol"/>
    <property type="evidence" value="ECO:0007669"/>
    <property type="project" value="TreeGrafter"/>
</dbReference>
<proteinExistence type="predicted"/>
<dbReference type="SMART" id="SM00342">
    <property type="entry name" value="HTH_ARAC"/>
    <property type="match status" value="1"/>
</dbReference>
<dbReference type="PRINTS" id="PR00032">
    <property type="entry name" value="HTHARAC"/>
</dbReference>
<dbReference type="InterPro" id="IPR020449">
    <property type="entry name" value="Tscrpt_reg_AraC-type_HTH"/>
</dbReference>
<dbReference type="PANTHER" id="PTHR47894:SF1">
    <property type="entry name" value="HTH-TYPE TRANSCRIPTIONAL REGULATOR VQSM"/>
    <property type="match status" value="1"/>
</dbReference>
<evidence type="ECO:0000313" key="5">
    <source>
        <dbReference type="EMBL" id="EDM78995.1"/>
    </source>
</evidence>
<dbReference type="GO" id="GO:0000976">
    <property type="term" value="F:transcription cis-regulatory region binding"/>
    <property type="evidence" value="ECO:0007669"/>
    <property type="project" value="TreeGrafter"/>
</dbReference>
<accession>A6G583</accession>
<feature type="domain" description="HTH araC/xylS-type" evidence="4">
    <location>
        <begin position="245"/>
        <end position="343"/>
    </location>
</feature>
<evidence type="ECO:0000256" key="3">
    <source>
        <dbReference type="ARBA" id="ARBA00023163"/>
    </source>
</evidence>
<name>A6G583_9BACT</name>